<dbReference type="PANTHER" id="PTHR32411">
    <property type="entry name" value="CYSTEINE-RICH REPEAT SECRETORY PROTEIN 38-RELATED"/>
    <property type="match status" value="1"/>
</dbReference>
<accession>A0A8T3B0I6</accession>
<dbReference type="EMBL" id="JAGYWB010000012">
    <property type="protein sequence ID" value="KAI0501851.1"/>
    <property type="molecule type" value="Genomic_DNA"/>
</dbReference>
<dbReference type="Proteomes" id="UP000829196">
    <property type="component" value="Unassembled WGS sequence"/>
</dbReference>
<reference evidence="8" key="1">
    <citation type="journal article" date="2022" name="Front. Genet.">
        <title>Chromosome-Scale Assembly of the Dendrobium nobile Genome Provides Insights Into the Molecular Mechanism of the Biosynthesis of the Medicinal Active Ingredient of Dendrobium.</title>
        <authorList>
            <person name="Xu Q."/>
            <person name="Niu S.-C."/>
            <person name="Li K.-L."/>
            <person name="Zheng P.-J."/>
            <person name="Zhang X.-J."/>
            <person name="Jia Y."/>
            <person name="Liu Y."/>
            <person name="Niu Y.-X."/>
            <person name="Yu L.-H."/>
            <person name="Chen D.-F."/>
            <person name="Zhang G.-Q."/>
        </authorList>
    </citation>
    <scope>NUCLEOTIDE SEQUENCE</scope>
    <source>
        <tissue evidence="8">Leaf</tissue>
    </source>
</reference>
<dbReference type="AlphaFoldDB" id="A0A8T3B0I6"/>
<feature type="domain" description="Gnk2-homologous" evidence="7">
    <location>
        <begin position="130"/>
        <end position="239"/>
    </location>
</feature>
<evidence type="ECO:0000259" key="7">
    <source>
        <dbReference type="PROSITE" id="PS51473"/>
    </source>
</evidence>
<name>A0A8T3B0I6_DENNO</name>
<dbReference type="GO" id="GO:0005576">
    <property type="term" value="C:extracellular region"/>
    <property type="evidence" value="ECO:0007669"/>
    <property type="project" value="UniProtKB-SubCell"/>
</dbReference>
<evidence type="ECO:0000256" key="2">
    <source>
        <dbReference type="ARBA" id="ARBA00022525"/>
    </source>
</evidence>
<dbReference type="Pfam" id="PF01657">
    <property type="entry name" value="Stress-antifung"/>
    <property type="match status" value="2"/>
</dbReference>
<gene>
    <name evidence="8" type="ORF">KFK09_016796</name>
</gene>
<keyword evidence="3 6" id="KW-0732">Signal</keyword>
<keyword evidence="2" id="KW-0964">Secreted</keyword>
<comment type="caution">
    <text evidence="8">The sequence shown here is derived from an EMBL/GenBank/DDBJ whole genome shotgun (WGS) entry which is preliminary data.</text>
</comment>
<dbReference type="SMR" id="A0A8T3B0I6"/>
<evidence type="ECO:0000313" key="8">
    <source>
        <dbReference type="EMBL" id="KAI0501851.1"/>
    </source>
</evidence>
<evidence type="ECO:0000256" key="5">
    <source>
        <dbReference type="ARBA" id="ARBA00038515"/>
    </source>
</evidence>
<dbReference type="PROSITE" id="PS51473">
    <property type="entry name" value="GNK2"/>
    <property type="match status" value="2"/>
</dbReference>
<evidence type="ECO:0000256" key="3">
    <source>
        <dbReference type="ARBA" id="ARBA00022729"/>
    </source>
</evidence>
<dbReference type="Gene3D" id="3.30.430.20">
    <property type="entry name" value="Gnk2 domain, C-X8-C-X2-C motif"/>
    <property type="match status" value="2"/>
</dbReference>
<dbReference type="InterPro" id="IPR038408">
    <property type="entry name" value="GNK2_sf"/>
</dbReference>
<dbReference type="InterPro" id="IPR050581">
    <property type="entry name" value="CRR_secretory_protein"/>
</dbReference>
<evidence type="ECO:0000313" key="9">
    <source>
        <dbReference type="Proteomes" id="UP000829196"/>
    </source>
</evidence>
<comment type="subcellular location">
    <subcellularLocation>
        <location evidence="1">Secreted</location>
    </subcellularLocation>
</comment>
<dbReference type="CDD" id="cd23509">
    <property type="entry name" value="Gnk2-like"/>
    <property type="match status" value="2"/>
</dbReference>
<evidence type="ECO:0000256" key="4">
    <source>
        <dbReference type="ARBA" id="ARBA00022737"/>
    </source>
</evidence>
<evidence type="ECO:0000256" key="6">
    <source>
        <dbReference type="SAM" id="SignalP"/>
    </source>
</evidence>
<protein>
    <recommendedName>
        <fullName evidence="7">Gnk2-homologous domain-containing protein</fullName>
    </recommendedName>
</protein>
<feature type="domain" description="Gnk2-homologous" evidence="7">
    <location>
        <begin position="20"/>
        <end position="123"/>
    </location>
</feature>
<comment type="similarity">
    <text evidence="5">Belongs to the cysteine-rich repeat secretory protein family.</text>
</comment>
<keyword evidence="4" id="KW-0677">Repeat</keyword>
<sequence>MAFSYKFFLLSLVLLPLANCENFYLHSCAKNITDDIDLHTRIIGVIYHLIQVTPITGFASSSFSSFGDSTLYALAQCRGDTNTDLCRKCIKDSGRVLFTNCSNQAQAYIWYDLCFVRYDIVNFLGNWTVDGAETSMFNSVDTHNMSAFIPEVIKVIENLKSMVRTSGDDLFAKMVVGNITNLEGVSIYGMAECTRDMNESTCRECLDHVEGILHKECKDRSGCRILHNSCFLRYETYDFFSIESR</sequence>
<dbReference type="OrthoDB" id="1731016at2759"/>
<dbReference type="InterPro" id="IPR002902">
    <property type="entry name" value="GNK2"/>
</dbReference>
<keyword evidence="9" id="KW-1185">Reference proteome</keyword>
<proteinExistence type="inferred from homology"/>
<feature type="signal peptide" evidence="6">
    <location>
        <begin position="1"/>
        <end position="20"/>
    </location>
</feature>
<organism evidence="8 9">
    <name type="scientific">Dendrobium nobile</name>
    <name type="common">Orchid</name>
    <dbReference type="NCBI Taxonomy" id="94219"/>
    <lineage>
        <taxon>Eukaryota</taxon>
        <taxon>Viridiplantae</taxon>
        <taxon>Streptophyta</taxon>
        <taxon>Embryophyta</taxon>
        <taxon>Tracheophyta</taxon>
        <taxon>Spermatophyta</taxon>
        <taxon>Magnoliopsida</taxon>
        <taxon>Liliopsida</taxon>
        <taxon>Asparagales</taxon>
        <taxon>Orchidaceae</taxon>
        <taxon>Epidendroideae</taxon>
        <taxon>Malaxideae</taxon>
        <taxon>Dendrobiinae</taxon>
        <taxon>Dendrobium</taxon>
    </lineage>
</organism>
<feature type="chain" id="PRO_5035829054" description="Gnk2-homologous domain-containing protein" evidence="6">
    <location>
        <begin position="21"/>
        <end position="245"/>
    </location>
</feature>
<evidence type="ECO:0000256" key="1">
    <source>
        <dbReference type="ARBA" id="ARBA00004613"/>
    </source>
</evidence>